<accession>A0A1H1EKA2</accession>
<dbReference type="InterPro" id="IPR052754">
    <property type="entry name" value="NTPase_KAP_P-loop"/>
</dbReference>
<evidence type="ECO:0000313" key="2">
    <source>
        <dbReference type="EMBL" id="SDQ89211.1"/>
    </source>
</evidence>
<dbReference type="RefSeq" id="WP_175455092.1">
    <property type="nucleotide sequence ID" value="NZ_FNKO01000002.1"/>
</dbReference>
<dbReference type="Proteomes" id="UP000199301">
    <property type="component" value="Unassembled WGS sequence"/>
</dbReference>
<protein>
    <submittedName>
        <fullName evidence="2">KAP family P-loop domain-containing protein</fullName>
    </submittedName>
</protein>
<keyword evidence="3" id="KW-1185">Reference proteome</keyword>
<dbReference type="PANTHER" id="PTHR22674">
    <property type="entry name" value="NTPASE, KAP FAMILY P-LOOP DOMAIN-CONTAINING 1"/>
    <property type="match status" value="1"/>
</dbReference>
<name>A0A1H1EKA2_9ACTN</name>
<organism evidence="2 3">
    <name type="scientific">Actinopolyspora saharensis</name>
    <dbReference type="NCBI Taxonomy" id="995062"/>
    <lineage>
        <taxon>Bacteria</taxon>
        <taxon>Bacillati</taxon>
        <taxon>Actinomycetota</taxon>
        <taxon>Actinomycetes</taxon>
        <taxon>Actinopolysporales</taxon>
        <taxon>Actinopolysporaceae</taxon>
        <taxon>Actinopolyspora</taxon>
    </lineage>
</organism>
<dbReference type="Pfam" id="PF07693">
    <property type="entry name" value="KAP_NTPase"/>
    <property type="match status" value="1"/>
</dbReference>
<dbReference type="EMBL" id="FNKO01000002">
    <property type="protein sequence ID" value="SDQ89211.1"/>
    <property type="molecule type" value="Genomic_DNA"/>
</dbReference>
<dbReference type="STRING" id="995062.SAMN04489718_2583"/>
<dbReference type="SUPFAM" id="SSF52172">
    <property type="entry name" value="CheY-like"/>
    <property type="match status" value="1"/>
</dbReference>
<gene>
    <name evidence="2" type="ORF">SAMN04489718_2583</name>
</gene>
<feature type="domain" description="KAP NTPase" evidence="1">
    <location>
        <begin position="30"/>
        <end position="303"/>
    </location>
</feature>
<dbReference type="PANTHER" id="PTHR22674:SF6">
    <property type="entry name" value="NTPASE KAP FAMILY P-LOOP DOMAIN-CONTAINING PROTEIN 1"/>
    <property type="match status" value="1"/>
</dbReference>
<proteinExistence type="predicted"/>
<dbReference type="InterPro" id="IPR011646">
    <property type="entry name" value="KAP_P-loop"/>
</dbReference>
<evidence type="ECO:0000259" key="1">
    <source>
        <dbReference type="Pfam" id="PF07693"/>
    </source>
</evidence>
<sequence>MQSSGDDHFVVLNDEPVSNAEEDLLDTGNTADRLADLIVSSRHSTPFTLAIDAGWGMGKSSLMRQLQRRLDETAGIQTAWFNAWTSGTNALEVLIKSVLLRFDRNILRRAYHRVANTPRVSRFIRIVFLLTMTTLGLRRLVDALWSQISVDPKSRNEIHGIVKQMAQEWVMSSGSPGKLIVVFVDDLDRCQEDVVTAVCEAIKLYLDIPGLIFVIGYDRSALSRALQKADTANVRPSDYLEKIVQVNYHSPLPDQQQLHGLVRGYASRSGTSQLFDVNISHFIAERTGRNPRRIKRLINSFVLEYHLDGEWNFLGANLLVRVLLLQHFYPAFYRLITSPILEDPVQDFLDYRHARASIMLGELDSQNWKSIFTRYGIEPPSDTPGDRSTLLNALEQLEQALPEPMPRLSTEEAFTATLRQLKDSSHFDRLREHLQRRRFQPDLGEGETEQQFTNDGTNLYGAHVLVVDDLFAQENSEFSEPGTIVSILQEWGATVDTASDFESMERSARRRNPNLIISDINRHERENAGLEDLQILREKNIYTGPTIFYVARITGARRDWANELQAIGITNDFNEMLEWTKMSLENSLTYR</sequence>
<reference evidence="3" key="1">
    <citation type="submission" date="2016-10" db="EMBL/GenBank/DDBJ databases">
        <authorList>
            <person name="Varghese N."/>
            <person name="Submissions S."/>
        </authorList>
    </citation>
    <scope>NUCLEOTIDE SEQUENCE [LARGE SCALE GENOMIC DNA]</scope>
    <source>
        <strain evidence="3">DSM 45459</strain>
    </source>
</reference>
<dbReference type="CDD" id="cd00156">
    <property type="entry name" value="REC"/>
    <property type="match status" value="1"/>
</dbReference>
<evidence type="ECO:0000313" key="3">
    <source>
        <dbReference type="Proteomes" id="UP000199301"/>
    </source>
</evidence>
<dbReference type="InterPro" id="IPR011006">
    <property type="entry name" value="CheY-like_superfamily"/>
</dbReference>
<dbReference type="SUPFAM" id="SSF52540">
    <property type="entry name" value="P-loop containing nucleoside triphosphate hydrolases"/>
    <property type="match status" value="1"/>
</dbReference>
<dbReference type="AlphaFoldDB" id="A0A1H1EKA2"/>
<dbReference type="Gene3D" id="3.40.50.2300">
    <property type="match status" value="1"/>
</dbReference>
<dbReference type="InterPro" id="IPR027417">
    <property type="entry name" value="P-loop_NTPase"/>
</dbReference>